<name>A0ABP1A3M3_9BRYO</name>
<dbReference type="PROSITE" id="PS50158">
    <property type="entry name" value="ZF_CCHC"/>
    <property type="match status" value="1"/>
</dbReference>
<evidence type="ECO:0000313" key="3">
    <source>
        <dbReference type="EMBL" id="CAK9857534.1"/>
    </source>
</evidence>
<gene>
    <name evidence="3" type="ORF">CSSPJE1EN2_LOCUS529</name>
</gene>
<feature type="domain" description="CCHC-type" evidence="2">
    <location>
        <begin position="175"/>
        <end position="189"/>
    </location>
</feature>
<dbReference type="Proteomes" id="UP001497522">
    <property type="component" value="Chromosome 1"/>
</dbReference>
<evidence type="ECO:0000256" key="1">
    <source>
        <dbReference type="PROSITE-ProRule" id="PRU00047"/>
    </source>
</evidence>
<sequence length="213" mass="23761">MIGRTLAGRASFKDLQDCLRLHLPAPFLTVTLLTRGDFEVLFEKEEGARVTRKLVAVEWSGLALSFSRYSALFRPNEHGAEKLLTHSIKVQFSDLHVQLRTEKVLTIMANIIGDVLDIESLDSYIKRPAGPMVIVEVKDISKLAGIIRIPSMAEGAGPGDTTAQKILYFGLPNQCKKCRKFGHLAKTCPLNRSLTQDDNIPTKTTLEWRGRND</sequence>
<dbReference type="InterPro" id="IPR036875">
    <property type="entry name" value="Znf_CCHC_sf"/>
</dbReference>
<evidence type="ECO:0000259" key="2">
    <source>
        <dbReference type="PROSITE" id="PS50158"/>
    </source>
</evidence>
<dbReference type="PANTHER" id="PTHR31286:SF180">
    <property type="entry name" value="OS10G0362600 PROTEIN"/>
    <property type="match status" value="1"/>
</dbReference>
<dbReference type="EMBL" id="OZ023702">
    <property type="protein sequence ID" value="CAK9857534.1"/>
    <property type="molecule type" value="Genomic_DNA"/>
</dbReference>
<dbReference type="InterPro" id="IPR040256">
    <property type="entry name" value="At4g02000-like"/>
</dbReference>
<dbReference type="InterPro" id="IPR001878">
    <property type="entry name" value="Znf_CCHC"/>
</dbReference>
<reference evidence="3 4" key="1">
    <citation type="submission" date="2024-03" db="EMBL/GenBank/DDBJ databases">
        <authorList>
            <consortium name="ELIXIR-Norway"/>
            <consortium name="Elixir Norway"/>
        </authorList>
    </citation>
    <scope>NUCLEOTIDE SEQUENCE [LARGE SCALE GENOMIC DNA]</scope>
</reference>
<protein>
    <recommendedName>
        <fullName evidence="2">CCHC-type domain-containing protein</fullName>
    </recommendedName>
</protein>
<keyword evidence="1" id="KW-0863">Zinc-finger</keyword>
<organism evidence="3 4">
    <name type="scientific">Sphagnum jensenii</name>
    <dbReference type="NCBI Taxonomy" id="128206"/>
    <lineage>
        <taxon>Eukaryota</taxon>
        <taxon>Viridiplantae</taxon>
        <taxon>Streptophyta</taxon>
        <taxon>Embryophyta</taxon>
        <taxon>Bryophyta</taxon>
        <taxon>Sphagnophytina</taxon>
        <taxon>Sphagnopsida</taxon>
        <taxon>Sphagnales</taxon>
        <taxon>Sphagnaceae</taxon>
        <taxon>Sphagnum</taxon>
    </lineage>
</organism>
<keyword evidence="1" id="KW-0862">Zinc</keyword>
<dbReference type="SUPFAM" id="SSF57756">
    <property type="entry name" value="Retrovirus zinc finger-like domains"/>
    <property type="match status" value="1"/>
</dbReference>
<keyword evidence="1" id="KW-0479">Metal-binding</keyword>
<keyword evidence="4" id="KW-1185">Reference proteome</keyword>
<proteinExistence type="predicted"/>
<dbReference type="PANTHER" id="PTHR31286">
    <property type="entry name" value="GLYCINE-RICH CELL WALL STRUCTURAL PROTEIN 1.8-LIKE"/>
    <property type="match status" value="1"/>
</dbReference>
<accession>A0ABP1A3M3</accession>
<evidence type="ECO:0000313" key="4">
    <source>
        <dbReference type="Proteomes" id="UP001497522"/>
    </source>
</evidence>